<evidence type="ECO:0000313" key="1">
    <source>
        <dbReference type="EMBL" id="OAD23993.1"/>
    </source>
</evidence>
<gene>
    <name evidence="1" type="ORF">THIOM_000156</name>
</gene>
<reference evidence="1 2" key="1">
    <citation type="submission" date="2016-05" db="EMBL/GenBank/DDBJ databases">
        <title>Single-cell genome of chain-forming Candidatus Thiomargarita nelsonii and comparison to other large sulfur-oxidizing bacteria.</title>
        <authorList>
            <person name="Winkel M."/>
            <person name="Salman V."/>
            <person name="Woyke T."/>
            <person name="Schulz-Vogt H."/>
            <person name="Richter M."/>
            <person name="Flood B."/>
            <person name="Bailey J."/>
            <person name="Amann R."/>
            <person name="Mussmann M."/>
        </authorList>
    </citation>
    <scope>NUCLEOTIDE SEQUENCE [LARGE SCALE GENOMIC DNA]</scope>
    <source>
        <strain evidence="1 2">THI036</strain>
    </source>
</reference>
<evidence type="ECO:0000313" key="2">
    <source>
        <dbReference type="Proteomes" id="UP000076962"/>
    </source>
</evidence>
<dbReference type="Proteomes" id="UP000076962">
    <property type="component" value="Unassembled WGS sequence"/>
</dbReference>
<name>A0A176S7D9_9GAMM</name>
<proteinExistence type="predicted"/>
<accession>A0A176S7D9</accession>
<keyword evidence="2" id="KW-1185">Reference proteome</keyword>
<organism evidence="1 2">
    <name type="scientific">Candidatus Thiomargarita nelsonii</name>
    <dbReference type="NCBI Taxonomy" id="1003181"/>
    <lineage>
        <taxon>Bacteria</taxon>
        <taxon>Pseudomonadati</taxon>
        <taxon>Pseudomonadota</taxon>
        <taxon>Gammaproteobacteria</taxon>
        <taxon>Thiotrichales</taxon>
        <taxon>Thiotrichaceae</taxon>
        <taxon>Thiomargarita</taxon>
    </lineage>
</organism>
<sequence>MPLPKTFNHYLFLSPLLIAQKDAAHPACAQKPHNGISAYIMQGIMWITLYRGLQIG</sequence>
<dbReference type="AlphaFoldDB" id="A0A176S7D9"/>
<dbReference type="EMBL" id="LUTY01000059">
    <property type="protein sequence ID" value="OAD23993.1"/>
    <property type="molecule type" value="Genomic_DNA"/>
</dbReference>
<comment type="caution">
    <text evidence="1">The sequence shown here is derived from an EMBL/GenBank/DDBJ whole genome shotgun (WGS) entry which is preliminary data.</text>
</comment>
<protein>
    <submittedName>
        <fullName evidence="1">Uncharacterized protein</fullName>
    </submittedName>
</protein>